<keyword evidence="1" id="KW-1133">Transmembrane helix</keyword>
<feature type="transmembrane region" description="Helical" evidence="1">
    <location>
        <begin position="12"/>
        <end position="31"/>
    </location>
</feature>
<evidence type="ECO:0000313" key="3">
    <source>
        <dbReference type="Proteomes" id="UP000718564"/>
    </source>
</evidence>
<evidence type="ECO:0000313" key="2">
    <source>
        <dbReference type="EMBL" id="NMG20440.1"/>
    </source>
</evidence>
<name>A0ABX1P7S5_9CYAN</name>
<proteinExistence type="predicted"/>
<dbReference type="EMBL" id="QMEB01000095">
    <property type="protein sequence ID" value="NMG20440.1"/>
    <property type="molecule type" value="Genomic_DNA"/>
</dbReference>
<keyword evidence="1" id="KW-0472">Membrane</keyword>
<sequence length="183" mass="20438">MKLRTSTQVITLGVRVFSIATLTTFATTVTLNQRSYAESPTFYCGKSNGVPTTFVRTQDGKDLPVIRWFSKYFSGTGLTPQQRCLEVSRRFQRSYDHDTLRYIKADTYKGQPVMCAVAEKNAACTDTTLLFTLKPGSDPDATARQLFDRRALAAGNTVNQTGGDKSNTRVNIDVEAYLYFTKN</sequence>
<reference evidence="2 3" key="1">
    <citation type="submission" date="2018-06" db="EMBL/GenBank/DDBJ databases">
        <title>Comparative genomics of Brasilonema spp. strains.</title>
        <authorList>
            <person name="Alvarenga D.O."/>
            <person name="Fiore M.F."/>
            <person name="Varani A.M."/>
        </authorList>
    </citation>
    <scope>NUCLEOTIDE SEQUENCE [LARGE SCALE GENOMIC DNA]</scope>
    <source>
        <strain evidence="2 3">SPC951</strain>
    </source>
</reference>
<evidence type="ECO:0000256" key="1">
    <source>
        <dbReference type="SAM" id="Phobius"/>
    </source>
</evidence>
<dbReference type="Pfam" id="PF14218">
    <property type="entry name" value="COP23"/>
    <property type="match status" value="1"/>
</dbReference>
<dbReference type="InterPro" id="IPR025478">
    <property type="entry name" value="COP23"/>
</dbReference>
<gene>
    <name evidence="2" type="ORF">DP116_13620</name>
</gene>
<protein>
    <submittedName>
        <fullName evidence="2">Uncharacterized protein</fullName>
    </submittedName>
</protein>
<dbReference type="RefSeq" id="WP_169155703.1">
    <property type="nucleotide sequence ID" value="NZ_CAWPJE010000077.1"/>
</dbReference>
<keyword evidence="3" id="KW-1185">Reference proteome</keyword>
<organism evidence="2 3">
    <name type="scientific">Brasilonema bromeliae SPC951</name>
    <dbReference type="NCBI Taxonomy" id="385972"/>
    <lineage>
        <taxon>Bacteria</taxon>
        <taxon>Bacillati</taxon>
        <taxon>Cyanobacteriota</taxon>
        <taxon>Cyanophyceae</taxon>
        <taxon>Nostocales</taxon>
        <taxon>Scytonemataceae</taxon>
        <taxon>Brasilonema</taxon>
        <taxon>Bromeliae group (in: Brasilonema)</taxon>
    </lineage>
</organism>
<keyword evidence="1" id="KW-0812">Transmembrane</keyword>
<dbReference type="Proteomes" id="UP000718564">
    <property type="component" value="Unassembled WGS sequence"/>
</dbReference>
<accession>A0ABX1P7S5</accession>
<comment type="caution">
    <text evidence="2">The sequence shown here is derived from an EMBL/GenBank/DDBJ whole genome shotgun (WGS) entry which is preliminary data.</text>
</comment>